<accession>A0A914R4P3</accession>
<evidence type="ECO:0000313" key="4">
    <source>
        <dbReference type="WBParaSite" id="PDA_v2.g9587.t1"/>
    </source>
</evidence>
<keyword evidence="2" id="KW-0812">Transmembrane</keyword>
<feature type="compositionally biased region" description="Low complexity" evidence="1">
    <location>
        <begin position="263"/>
        <end position="282"/>
    </location>
</feature>
<organism evidence="3 4">
    <name type="scientific">Panagrolaimus davidi</name>
    <dbReference type="NCBI Taxonomy" id="227884"/>
    <lineage>
        <taxon>Eukaryota</taxon>
        <taxon>Metazoa</taxon>
        <taxon>Ecdysozoa</taxon>
        <taxon>Nematoda</taxon>
        <taxon>Chromadorea</taxon>
        <taxon>Rhabditida</taxon>
        <taxon>Tylenchina</taxon>
        <taxon>Panagrolaimomorpha</taxon>
        <taxon>Panagrolaimoidea</taxon>
        <taxon>Panagrolaimidae</taxon>
        <taxon>Panagrolaimus</taxon>
    </lineage>
</organism>
<feature type="region of interest" description="Disordered" evidence="1">
    <location>
        <begin position="169"/>
        <end position="306"/>
    </location>
</feature>
<dbReference type="AlphaFoldDB" id="A0A914R4P3"/>
<protein>
    <submittedName>
        <fullName evidence="4">Uncharacterized protein</fullName>
    </submittedName>
</protein>
<sequence length="306" mass="33914">MSETQQIDENNNNYVRNETNDDSHVPHRTPISANVRFTVALGVLISLGLSICFCQGLLYPSATFYHFFAAAFIIFITFFCFEWIRIHSFALTRQKRAFFDESNILETYQPRSRTHGHLFVPDPPTPGPVVKFNDDKNAPEHSTNEKAAFNAMRDAHYENMFEHAARVAKEAEESDRQALEAQKARLSQNNNDSNILPKGEQLYEDLPTNPPINGPSDIIGTKLELPPSLMEKSEESDNGGGKAKKAKSPKQKSSKTKDHVKGATSASSATTASSSNVTTDSTQVTDTLSTAKSDGSKNGEKRKKNK</sequence>
<name>A0A914R4P3_9BILA</name>
<proteinExistence type="predicted"/>
<feature type="compositionally biased region" description="Polar residues" evidence="1">
    <location>
        <begin position="185"/>
        <end position="194"/>
    </location>
</feature>
<feature type="region of interest" description="Disordered" evidence="1">
    <location>
        <begin position="1"/>
        <end position="27"/>
    </location>
</feature>
<keyword evidence="2" id="KW-0472">Membrane</keyword>
<dbReference type="Proteomes" id="UP000887578">
    <property type="component" value="Unplaced"/>
</dbReference>
<evidence type="ECO:0000313" key="3">
    <source>
        <dbReference type="Proteomes" id="UP000887578"/>
    </source>
</evidence>
<feature type="compositionally biased region" description="Basic and acidic residues" evidence="1">
    <location>
        <begin position="169"/>
        <end position="178"/>
    </location>
</feature>
<feature type="transmembrane region" description="Helical" evidence="2">
    <location>
        <begin position="64"/>
        <end position="86"/>
    </location>
</feature>
<reference evidence="4" key="1">
    <citation type="submission" date="2022-11" db="UniProtKB">
        <authorList>
            <consortium name="WormBaseParasite"/>
        </authorList>
    </citation>
    <scope>IDENTIFICATION</scope>
</reference>
<dbReference type="WBParaSite" id="PDA_v2.g9587.t1">
    <property type="protein sequence ID" value="PDA_v2.g9587.t1"/>
    <property type="gene ID" value="PDA_v2.g9587"/>
</dbReference>
<evidence type="ECO:0000256" key="1">
    <source>
        <dbReference type="SAM" id="MobiDB-lite"/>
    </source>
</evidence>
<feature type="compositionally biased region" description="Basic residues" evidence="1">
    <location>
        <begin position="242"/>
        <end position="254"/>
    </location>
</feature>
<evidence type="ECO:0000256" key="2">
    <source>
        <dbReference type="SAM" id="Phobius"/>
    </source>
</evidence>
<feature type="compositionally biased region" description="Polar residues" evidence="1">
    <location>
        <begin position="283"/>
        <end position="293"/>
    </location>
</feature>
<keyword evidence="2" id="KW-1133">Transmembrane helix</keyword>
<feature type="transmembrane region" description="Helical" evidence="2">
    <location>
        <begin position="37"/>
        <end position="58"/>
    </location>
</feature>
<keyword evidence="3" id="KW-1185">Reference proteome</keyword>